<keyword evidence="2" id="KW-0106">Calcium</keyword>
<reference evidence="7 8" key="1">
    <citation type="journal article" date="2007" name="Science">
        <title>Sea anemone genome reveals ancestral eumetazoan gene repertoire and genomic organization.</title>
        <authorList>
            <person name="Putnam N.H."/>
            <person name="Srivastava M."/>
            <person name="Hellsten U."/>
            <person name="Dirks B."/>
            <person name="Chapman J."/>
            <person name="Salamov A."/>
            <person name="Terry A."/>
            <person name="Shapiro H."/>
            <person name="Lindquist E."/>
            <person name="Kapitonov V.V."/>
            <person name="Jurka J."/>
            <person name="Genikhovich G."/>
            <person name="Grigoriev I.V."/>
            <person name="Lucas S.M."/>
            <person name="Steele R.E."/>
            <person name="Finnerty J.R."/>
            <person name="Technau U."/>
            <person name="Martindale M.Q."/>
            <person name="Rokhsar D.S."/>
        </authorList>
    </citation>
    <scope>NUCLEOTIDE SEQUENCE [LARGE SCALE GENOMIC DNA]</scope>
    <source>
        <strain evidence="8">CH2 X CH6</strain>
    </source>
</reference>
<sequence length="688" mass="78774">MGGIRAMKWTWFVIWIVSSCYNSFILAEETRSTLGTCSSKGSDGNDGICDPGEENKYKKDKNLDNYASTASFLDEKLRDLEFKNTSSTSNNSAATGQEASEAWPKLQIPVLDGVKVGHVQEVEVTPGVKRQIKTLSMRPPIFEIPDFLAPLECDFITALAERKGLGPNDKATHNEGVTFEDPENTFTNWDYNGDGFIDAQEIVLLPGKIDLKFDEKDAKKMFLELGMDKDNNGKIDLEELKNTELSKIKEYFLERLQDNDQRRNATSTQAWLWHDDDELLRYQPDLMDRFHERLEAITKIPKEIIEESEPLQVLKYNQGSYHYCQQDSEPNVVQIPCCQYGDTKQCRLCRFISVAYFLNDVENGGEIVFPLANSKFEDDIMHNTGNWTGFFTYSKTTGSRTAFDVHLTFRTDGANKVLQGNGTDEGGQFEFTDSLVAENIVRFRKRYVDMRPEEPVHTIKYAGRIKGGSTIEGLWWVPGHPRMHGKFFMYYKKYDKWVDRQLQKCDTSAYCPKASLSIKPKKGTALMWYNHNTNKDGWIGSLDDKCYFGNCDVIRGDKWIATSWINVIGDGNTTLRAWRSGKNWLSVLNRAKHTDMLAKMKREKKHEETDVIQEAFMKDMKEKKNFAPTENRQPERHVLNAVTSLLNKLNDQGIRDVSKKIHEKLSMTCIPLVLNHEGKIRVVDGSTE</sequence>
<feature type="signal peptide" evidence="5">
    <location>
        <begin position="1"/>
        <end position="27"/>
    </location>
</feature>
<keyword evidence="1" id="KW-0479">Metal-binding</keyword>
<dbReference type="GO" id="GO:0004656">
    <property type="term" value="F:procollagen-proline 4-dioxygenase activity"/>
    <property type="evidence" value="ECO:0000318"/>
    <property type="project" value="GO_Central"/>
</dbReference>
<evidence type="ECO:0000256" key="4">
    <source>
        <dbReference type="ARBA" id="ARBA00023004"/>
    </source>
</evidence>
<protein>
    <recommendedName>
        <fullName evidence="6">EF-hand domain-containing protein</fullName>
    </recommendedName>
</protein>
<organism evidence="7 8">
    <name type="scientific">Nematostella vectensis</name>
    <name type="common">Starlet sea anemone</name>
    <dbReference type="NCBI Taxonomy" id="45351"/>
    <lineage>
        <taxon>Eukaryota</taxon>
        <taxon>Metazoa</taxon>
        <taxon>Cnidaria</taxon>
        <taxon>Anthozoa</taxon>
        <taxon>Hexacorallia</taxon>
        <taxon>Actiniaria</taxon>
        <taxon>Edwardsiidae</taxon>
        <taxon>Nematostella</taxon>
    </lineage>
</organism>
<dbReference type="PROSITE" id="PS00018">
    <property type="entry name" value="EF_HAND_1"/>
    <property type="match status" value="2"/>
</dbReference>
<dbReference type="AlphaFoldDB" id="A7RK78"/>
<dbReference type="PROSITE" id="PS50222">
    <property type="entry name" value="EF_HAND_2"/>
    <property type="match status" value="1"/>
</dbReference>
<dbReference type="PhylomeDB" id="A7RK78"/>
<dbReference type="GO" id="GO:0031418">
    <property type="term" value="F:L-ascorbic acid binding"/>
    <property type="evidence" value="ECO:0007669"/>
    <property type="project" value="UniProtKB-KW"/>
</dbReference>
<dbReference type="KEGG" id="nve:5520429"/>
<proteinExistence type="predicted"/>
<dbReference type="InParanoid" id="A7RK78"/>
<dbReference type="InterPro" id="IPR045054">
    <property type="entry name" value="P4HA-like"/>
</dbReference>
<gene>
    <name evidence="7" type="ORF">NEMVEDRAFT_v1g238885</name>
</gene>
<dbReference type="OMA" id="WHDDDEL"/>
<dbReference type="InterPro" id="IPR011992">
    <property type="entry name" value="EF-hand-dom_pair"/>
</dbReference>
<dbReference type="GO" id="GO:0005783">
    <property type="term" value="C:endoplasmic reticulum"/>
    <property type="evidence" value="ECO:0000318"/>
    <property type="project" value="GO_Central"/>
</dbReference>
<dbReference type="InterPro" id="IPR002048">
    <property type="entry name" value="EF_hand_dom"/>
</dbReference>
<accession>A7RK78</accession>
<dbReference type="InterPro" id="IPR018247">
    <property type="entry name" value="EF_Hand_1_Ca_BS"/>
</dbReference>
<dbReference type="EMBL" id="DS469515">
    <property type="protein sequence ID" value="EDO48200.1"/>
    <property type="molecule type" value="Genomic_DNA"/>
</dbReference>
<dbReference type="PANTHER" id="PTHR10869:SF246">
    <property type="entry name" value="TRANSMEMBRANE PROLYL 4-HYDROXYLASE"/>
    <property type="match status" value="1"/>
</dbReference>
<dbReference type="PANTHER" id="PTHR10869">
    <property type="entry name" value="PROLYL 4-HYDROXYLASE ALPHA SUBUNIT"/>
    <property type="match status" value="1"/>
</dbReference>
<feature type="chain" id="PRO_5002711345" description="EF-hand domain-containing protein" evidence="5">
    <location>
        <begin position="28"/>
        <end position="688"/>
    </location>
</feature>
<dbReference type="Gene3D" id="2.60.120.620">
    <property type="entry name" value="q2cbj1_9rhob like domain"/>
    <property type="match status" value="1"/>
</dbReference>
<name>A7RK78_NEMVE</name>
<evidence type="ECO:0000313" key="7">
    <source>
        <dbReference type="EMBL" id="EDO48200.1"/>
    </source>
</evidence>
<evidence type="ECO:0000256" key="2">
    <source>
        <dbReference type="ARBA" id="ARBA00022837"/>
    </source>
</evidence>
<dbReference type="Pfam" id="PF13202">
    <property type="entry name" value="EF-hand_5"/>
    <property type="match status" value="2"/>
</dbReference>
<evidence type="ECO:0000259" key="6">
    <source>
        <dbReference type="PROSITE" id="PS50222"/>
    </source>
</evidence>
<dbReference type="HOGENOM" id="CLU_400267_0_0_1"/>
<dbReference type="SUPFAM" id="SSF47473">
    <property type="entry name" value="EF-hand"/>
    <property type="match status" value="1"/>
</dbReference>
<evidence type="ECO:0000256" key="1">
    <source>
        <dbReference type="ARBA" id="ARBA00022723"/>
    </source>
</evidence>
<evidence type="ECO:0000313" key="8">
    <source>
        <dbReference type="Proteomes" id="UP000001593"/>
    </source>
</evidence>
<evidence type="ECO:0000256" key="3">
    <source>
        <dbReference type="ARBA" id="ARBA00022896"/>
    </source>
</evidence>
<keyword evidence="4" id="KW-0408">Iron</keyword>
<evidence type="ECO:0000256" key="5">
    <source>
        <dbReference type="SAM" id="SignalP"/>
    </source>
</evidence>
<dbReference type="Proteomes" id="UP000001593">
    <property type="component" value="Unassembled WGS sequence"/>
</dbReference>
<keyword evidence="8" id="KW-1185">Reference proteome</keyword>
<dbReference type="CDD" id="cd00051">
    <property type="entry name" value="EFh"/>
    <property type="match status" value="1"/>
</dbReference>
<feature type="domain" description="EF-hand" evidence="6">
    <location>
        <begin position="177"/>
        <end position="212"/>
    </location>
</feature>
<keyword evidence="3" id="KW-0847">Vitamin C</keyword>
<keyword evidence="5" id="KW-0732">Signal</keyword>
<dbReference type="Gene3D" id="1.10.238.10">
    <property type="entry name" value="EF-hand"/>
    <property type="match status" value="1"/>
</dbReference>
<dbReference type="PROSITE" id="PS51257">
    <property type="entry name" value="PROKAR_LIPOPROTEIN"/>
    <property type="match status" value="1"/>
</dbReference>
<dbReference type="OrthoDB" id="6019912at2759"/>
<dbReference type="eggNOG" id="KOG1591">
    <property type="taxonomic scope" value="Eukaryota"/>
</dbReference>
<dbReference type="GO" id="GO:0005509">
    <property type="term" value="F:calcium ion binding"/>
    <property type="evidence" value="ECO:0007669"/>
    <property type="project" value="InterPro"/>
</dbReference>